<organism evidence="9 10">
    <name type="scientific">Gemmobacter megaterium</name>
    <dbReference type="NCBI Taxonomy" id="1086013"/>
    <lineage>
        <taxon>Bacteria</taxon>
        <taxon>Pseudomonadati</taxon>
        <taxon>Pseudomonadota</taxon>
        <taxon>Alphaproteobacteria</taxon>
        <taxon>Rhodobacterales</taxon>
        <taxon>Paracoccaceae</taxon>
        <taxon>Gemmobacter</taxon>
    </lineage>
</organism>
<evidence type="ECO:0000313" key="9">
    <source>
        <dbReference type="EMBL" id="SIT21505.1"/>
    </source>
</evidence>
<evidence type="ECO:0000256" key="5">
    <source>
        <dbReference type="ARBA" id="ARBA00022989"/>
    </source>
</evidence>
<dbReference type="OrthoDB" id="9797190at2"/>
<comment type="similarity">
    <text evidence="2">Belongs to the peptidase S54 family.</text>
</comment>
<feature type="transmembrane region" description="Helical" evidence="7">
    <location>
        <begin position="132"/>
        <end position="151"/>
    </location>
</feature>
<keyword evidence="4" id="KW-0378">Hydrolase</keyword>
<protein>
    <submittedName>
        <fullName evidence="9">Membrane associated serine protease, rhomboid family</fullName>
    </submittedName>
</protein>
<dbReference type="PANTHER" id="PTHR43731:SF14">
    <property type="entry name" value="PRESENILIN-ASSOCIATED RHOMBOID-LIKE PROTEIN, MITOCHONDRIAL"/>
    <property type="match status" value="1"/>
</dbReference>
<accession>A0A1N7QF77</accession>
<evidence type="ECO:0000256" key="6">
    <source>
        <dbReference type="ARBA" id="ARBA00023136"/>
    </source>
</evidence>
<dbReference type="PANTHER" id="PTHR43731">
    <property type="entry name" value="RHOMBOID PROTEASE"/>
    <property type="match status" value="1"/>
</dbReference>
<name>A0A1N7QF77_9RHOB</name>
<evidence type="ECO:0000259" key="8">
    <source>
        <dbReference type="Pfam" id="PF01694"/>
    </source>
</evidence>
<feature type="transmembrane region" description="Helical" evidence="7">
    <location>
        <begin position="71"/>
        <end position="94"/>
    </location>
</feature>
<reference evidence="9 10" key="1">
    <citation type="submission" date="2017-01" db="EMBL/GenBank/DDBJ databases">
        <authorList>
            <person name="Mah S.A."/>
            <person name="Swanson W.J."/>
            <person name="Moy G.W."/>
            <person name="Vacquier V.D."/>
        </authorList>
    </citation>
    <scope>NUCLEOTIDE SEQUENCE [LARGE SCALE GENOMIC DNA]</scope>
    <source>
        <strain evidence="9 10">DSM 26375</strain>
    </source>
</reference>
<keyword evidence="9" id="KW-0645">Protease</keyword>
<dbReference type="SUPFAM" id="SSF144091">
    <property type="entry name" value="Rhomboid-like"/>
    <property type="match status" value="1"/>
</dbReference>
<comment type="subcellular location">
    <subcellularLocation>
        <location evidence="1">Membrane</location>
        <topology evidence="1">Multi-pass membrane protein</topology>
    </subcellularLocation>
</comment>
<dbReference type="GO" id="GO:0004252">
    <property type="term" value="F:serine-type endopeptidase activity"/>
    <property type="evidence" value="ECO:0007669"/>
    <property type="project" value="InterPro"/>
</dbReference>
<proteinExistence type="inferred from homology"/>
<keyword evidence="10" id="KW-1185">Reference proteome</keyword>
<evidence type="ECO:0000256" key="3">
    <source>
        <dbReference type="ARBA" id="ARBA00022692"/>
    </source>
</evidence>
<dbReference type="RefSeq" id="WP_159441462.1">
    <property type="nucleotide sequence ID" value="NZ_BMEH01000010.1"/>
</dbReference>
<evidence type="ECO:0000313" key="10">
    <source>
        <dbReference type="Proteomes" id="UP000186141"/>
    </source>
</evidence>
<evidence type="ECO:0000256" key="2">
    <source>
        <dbReference type="ARBA" id="ARBA00009045"/>
    </source>
</evidence>
<feature type="transmembrane region" description="Helical" evidence="7">
    <location>
        <begin position="192"/>
        <end position="210"/>
    </location>
</feature>
<dbReference type="AlphaFoldDB" id="A0A1N7QF77"/>
<dbReference type="GO" id="GO:0016020">
    <property type="term" value="C:membrane"/>
    <property type="evidence" value="ECO:0007669"/>
    <property type="project" value="UniProtKB-SubCell"/>
</dbReference>
<dbReference type="InterPro" id="IPR050925">
    <property type="entry name" value="Rhomboid_protease_S54"/>
</dbReference>
<dbReference type="EMBL" id="FTOT01000010">
    <property type="protein sequence ID" value="SIT21505.1"/>
    <property type="molecule type" value="Genomic_DNA"/>
</dbReference>
<keyword evidence="3 7" id="KW-0812">Transmembrane</keyword>
<keyword evidence="6 7" id="KW-0472">Membrane</keyword>
<dbReference type="GO" id="GO:0006508">
    <property type="term" value="P:proteolysis"/>
    <property type="evidence" value="ECO:0007669"/>
    <property type="project" value="UniProtKB-KW"/>
</dbReference>
<dbReference type="Pfam" id="PF01694">
    <property type="entry name" value="Rhomboid"/>
    <property type="match status" value="1"/>
</dbReference>
<evidence type="ECO:0000256" key="4">
    <source>
        <dbReference type="ARBA" id="ARBA00022801"/>
    </source>
</evidence>
<dbReference type="InterPro" id="IPR035952">
    <property type="entry name" value="Rhomboid-like_sf"/>
</dbReference>
<feature type="domain" description="Peptidase S54 rhomboid" evidence="8">
    <location>
        <begin position="70"/>
        <end position="208"/>
    </location>
</feature>
<keyword evidence="5 7" id="KW-1133">Transmembrane helix</keyword>
<dbReference type="InterPro" id="IPR022764">
    <property type="entry name" value="Peptidase_S54_rhomboid_dom"/>
</dbReference>
<feature type="transmembrane region" description="Helical" evidence="7">
    <location>
        <begin position="106"/>
        <end position="126"/>
    </location>
</feature>
<evidence type="ECO:0000256" key="7">
    <source>
        <dbReference type="SAM" id="Phobius"/>
    </source>
</evidence>
<gene>
    <name evidence="9" type="ORF">SAMN05421774_11026</name>
</gene>
<feature type="transmembrane region" description="Helical" evidence="7">
    <location>
        <begin position="163"/>
        <end position="186"/>
    </location>
</feature>
<evidence type="ECO:0000256" key="1">
    <source>
        <dbReference type="ARBA" id="ARBA00004141"/>
    </source>
</evidence>
<dbReference type="Gene3D" id="1.20.1540.10">
    <property type="entry name" value="Rhomboid-like"/>
    <property type="match status" value="1"/>
</dbReference>
<dbReference type="Proteomes" id="UP000186141">
    <property type="component" value="Unassembled WGS sequence"/>
</dbReference>
<sequence>MASRFPADMTPRYVTGLAVAVALPELVVLGADLGLWGTVLWRPLSYQYGAFWAGLLHGWTPNYAVQPVTMFLTHAVLHSGPGHLIGNLLGILPLGRLAAERLDRAGFLLACLLIVLGGGLAFGLLSRSPQPMVGASGLVFGLAGIWAWGLVQDRRAEGRGVWGALWPFAAITLGLALFNLVSFVLLRGLLAWETHLGGYLAGVLCALWAGRHQKGRIT</sequence>
<dbReference type="STRING" id="1086013.SAMN05421774_11026"/>